<dbReference type="SMART" id="SM00448">
    <property type="entry name" value="REC"/>
    <property type="match status" value="1"/>
</dbReference>
<gene>
    <name evidence="4" type="ORF">ABID21_000538</name>
</gene>
<evidence type="ECO:0000259" key="3">
    <source>
        <dbReference type="PROSITE" id="PS50110"/>
    </source>
</evidence>
<organism evidence="4 5">
    <name type="scientific">Pseudorhizobium tarimense</name>
    <dbReference type="NCBI Taxonomy" id="1079109"/>
    <lineage>
        <taxon>Bacteria</taxon>
        <taxon>Pseudomonadati</taxon>
        <taxon>Pseudomonadota</taxon>
        <taxon>Alphaproteobacteria</taxon>
        <taxon>Hyphomicrobiales</taxon>
        <taxon>Rhizobiaceae</taxon>
        <taxon>Rhizobium/Agrobacterium group</taxon>
        <taxon>Pseudorhizobium</taxon>
    </lineage>
</organism>
<feature type="modified residue" description="4-aspartylphosphate" evidence="2">
    <location>
        <position position="126"/>
    </location>
</feature>
<name>A0ABV2H1L7_9HYPH</name>
<dbReference type="SUPFAM" id="SSF52172">
    <property type="entry name" value="CheY-like"/>
    <property type="match status" value="1"/>
</dbReference>
<dbReference type="InterPro" id="IPR001789">
    <property type="entry name" value="Sig_transdc_resp-reg_receiver"/>
</dbReference>
<evidence type="ECO:0000313" key="5">
    <source>
        <dbReference type="Proteomes" id="UP001549031"/>
    </source>
</evidence>
<dbReference type="SUPFAM" id="SSF55874">
    <property type="entry name" value="ATPase domain of HSP90 chaperone/DNA topoisomerase II/histidine kinase"/>
    <property type="match status" value="1"/>
</dbReference>
<reference evidence="4 5" key="1">
    <citation type="submission" date="2024-06" db="EMBL/GenBank/DDBJ databases">
        <title>Genomic Encyclopedia of Type Strains, Phase IV (KMG-IV): sequencing the most valuable type-strain genomes for metagenomic binning, comparative biology and taxonomic classification.</title>
        <authorList>
            <person name="Goeker M."/>
        </authorList>
    </citation>
    <scope>NUCLEOTIDE SEQUENCE [LARGE SCALE GENOMIC DNA]</scope>
    <source>
        <strain evidence="4 5">DSM 105042</strain>
    </source>
</reference>
<dbReference type="PANTHER" id="PTHR44591">
    <property type="entry name" value="STRESS RESPONSE REGULATOR PROTEIN 1"/>
    <property type="match status" value="1"/>
</dbReference>
<dbReference type="Pfam" id="PF00072">
    <property type="entry name" value="Response_reg"/>
    <property type="match status" value="1"/>
</dbReference>
<dbReference type="InterPro" id="IPR011006">
    <property type="entry name" value="CheY-like_superfamily"/>
</dbReference>
<dbReference type="Proteomes" id="UP001549031">
    <property type="component" value="Unassembled WGS sequence"/>
</dbReference>
<evidence type="ECO:0000256" key="2">
    <source>
        <dbReference type="PROSITE-ProRule" id="PRU00169"/>
    </source>
</evidence>
<evidence type="ECO:0000313" key="4">
    <source>
        <dbReference type="EMBL" id="MET3584443.1"/>
    </source>
</evidence>
<dbReference type="InterPro" id="IPR004358">
    <property type="entry name" value="Sig_transdc_His_kin-like_C"/>
</dbReference>
<dbReference type="PANTHER" id="PTHR44591:SF21">
    <property type="entry name" value="TWO-COMPONENT RESPONSE REGULATOR"/>
    <property type="match status" value="1"/>
</dbReference>
<comment type="caution">
    <text evidence="4">The sequence shown here is derived from an EMBL/GenBank/DDBJ whole genome shotgun (WGS) entry which is preliminary data.</text>
</comment>
<sequence length="194" mass="21216">MRLRSFFTTKAVGKGTGLGLSQVFGFVRQTGGHIKIYSEESIGTTVKIYLPRFHGEEAAPAPAAGAPQPPRGPRQRILVVEDDDRVRFFTVETLRDLGYDVTFTSGGAEALAILQDGRGFDLLFTDIVMPEMNGRKLADAALELQPRLKVIFATSYTSNAAVHNGIIGPGTNFLQKPFNMEQLAKKLYEVLGAR</sequence>
<dbReference type="InterPro" id="IPR050595">
    <property type="entry name" value="Bact_response_regulator"/>
</dbReference>
<feature type="domain" description="Response regulatory" evidence="3">
    <location>
        <begin position="76"/>
        <end position="191"/>
    </location>
</feature>
<accession>A0ABV2H1L7</accession>
<keyword evidence="5" id="KW-1185">Reference proteome</keyword>
<dbReference type="EMBL" id="JBEPLJ010000002">
    <property type="protein sequence ID" value="MET3584443.1"/>
    <property type="molecule type" value="Genomic_DNA"/>
</dbReference>
<proteinExistence type="predicted"/>
<dbReference type="InterPro" id="IPR036890">
    <property type="entry name" value="HATPase_C_sf"/>
</dbReference>
<protein>
    <submittedName>
        <fullName evidence="4">CheY-like chemotaxis protein</fullName>
    </submittedName>
</protein>
<dbReference type="Gene3D" id="3.30.565.10">
    <property type="entry name" value="Histidine kinase-like ATPase, C-terminal domain"/>
    <property type="match status" value="1"/>
</dbReference>
<dbReference type="RefSeq" id="WP_247242661.1">
    <property type="nucleotide sequence ID" value="NZ_JALJRA010000002.1"/>
</dbReference>
<dbReference type="PRINTS" id="PR00344">
    <property type="entry name" value="BCTRLSENSOR"/>
</dbReference>
<evidence type="ECO:0000256" key="1">
    <source>
        <dbReference type="ARBA" id="ARBA00022553"/>
    </source>
</evidence>
<dbReference type="PROSITE" id="PS50110">
    <property type="entry name" value="RESPONSE_REGULATORY"/>
    <property type="match status" value="1"/>
</dbReference>
<dbReference type="Gene3D" id="3.40.50.2300">
    <property type="match status" value="1"/>
</dbReference>
<keyword evidence="1 2" id="KW-0597">Phosphoprotein</keyword>